<dbReference type="GeneID" id="101900042"/>
<dbReference type="PANTHER" id="PTHR22774">
    <property type="entry name" value="CHOREIN N-TERMINAL DOMAIN-CONTAINING PROTEIN"/>
    <property type="match status" value="1"/>
</dbReference>
<keyword evidence="3" id="KW-1185">Reference proteome</keyword>
<dbReference type="PANTHER" id="PTHR22774:SF11">
    <property type="entry name" value="CHOREIN N-TERMINAL DOMAIN-CONTAINING PROTEIN"/>
    <property type="match status" value="1"/>
</dbReference>
<sequence>MVSLIKNQLLKHLSIYTKNLSSDKINLSTFRGEGELSNLQLDEAVLTELLELPSWLRLTSAWCNHVSFRISWTKLKSVPITLTLDEVNITVETCDPNARQADSKSPNGMNGSGSGGGGGGGSAGGGSLPHVPQGKYSFIHKVVDGITIIVNTVNVKFLSTAFTASVQMSRIRVESKTPKWATGDLRFTRLKDTHKGIILIFKELSWQTVRIEASSTQDKSLTPLRLLTNHARCRITIRKRLADCSLLASRLVLILDDLLWVLTDSQLKAALHFVDSLSGLIKAATHATQKSKAARKLETLPEYQAQLAQQQNRQSESSHSNAQQKMFNAFDVRETSYHFFSQRIDLHLCDDEGDGRSSYPDLDKGGALQISVQAFQVDYYPYHLAKSDRSHWAKYKEASSSPALWLKESLNAFREAVLNLSQPNRPSTHAPLERSTPNSPIALNVSNLANLYPSKQQQQQQATTTSTGSSTPTQFNSNPGSAAGSAGSGPGSAGSSSQHSQSYQQKSILDNLAKLMSSCVILRIEDFQLYRVTTSGKKQMPKEFISAQHKRKTRTGDKDRYSFPAEMPIIHAEFTYFYYPGDFIFPLPPSKVFVHINPLQIHFDLCSILWLNSFALNLHESLLRTSITAASPTTNSPATMGSPSTIGSHGSQATTLKGSSKFSLYNEEQQLQQQQQLATAAEPNEPSLMYMDVKVEAIMPRIVIESSLETSNQKDRPKMMQIQISRFALTNIREMGSSRADLAQALHSLQEGSLVFGTGFPSARGDMCIVTDRILSHVAATDVGASADAGNGAQQRRSSSIPKSSSMQNLSRYAMWSEPRDVWCIKFDPVWVDFLGARSLGASKSIPFIDAVPITLWLHSGSGAMATNEPQSNVGSRKGSSSGGGFDESAASTAKGQASSTSMDTNINRLDYANSNKLPRNPFLDSEEDIHVDRRSQTSSNNSAAERTADLHAIGHISNLVSVQIDHYQLLFLLRLGEEFSEMSTYLSLDAERILQKQNTSKSLILGCVIPQIEVTFVMPSPTPGKESSGGDAESVLPDSASLGDDLHINSTNITWPTPPLEQIKSNTFGSVETPSPITNEAPFDSGIHLSNPNTHGYNVQIQNIPTMASSTTTSQSSSIKPDTGIYTQSATSSSTKSFRSNKNSTSDAPSITKEINSGLMSMKKGLSSFMTSIDSAITSRTQNDDMSDTFSIQSDISSDSENFAIVMGDDKTMDCIDVMFRLNPFTTEVNMKASPVEVASEVYEEPIKTNLSSPSEPSEASTWRRRDLVSMATFRLTTVELIQQKEGNNSTLRVQVAAISCDECGAIPWDELQNAQQAKKNKFGARCKAWNLAPYNPEAPPCIRLRLEETMKPLSDVAVNVHDKKSFQSLVSHSADIRVSDVSLDLSMSTIIGLADLAEDEVISTNPLPVNVSLENVRINLIEDRPPVNITSPGPVPINLAIGRMHLKRDKNGLLHIQPIETNLNGPGSANYPLTSALFKTPEPTPRERERDRELISLQLVMQQIKLDNDNLRRQLQQAKENSDAYRQKTKQENDVLRSYLKAAQDDITILLEEKKALLDTIRSLQLQVTSMSMNKKNEGNNR</sequence>
<feature type="compositionally biased region" description="Low complexity" evidence="2">
    <location>
        <begin position="493"/>
        <end position="502"/>
    </location>
</feature>
<feature type="region of interest" description="Disordered" evidence="2">
    <location>
        <begin position="1109"/>
        <end position="1151"/>
    </location>
</feature>
<accession>A0ABM3V6X1</accession>
<dbReference type="InterPro" id="IPR026728">
    <property type="entry name" value="BLTP3A/B"/>
</dbReference>
<keyword evidence="1" id="KW-0175">Coiled coil</keyword>
<evidence type="ECO:0000313" key="3">
    <source>
        <dbReference type="Proteomes" id="UP001652621"/>
    </source>
</evidence>
<feature type="compositionally biased region" description="Low complexity" evidence="2">
    <location>
        <begin position="1128"/>
        <end position="1147"/>
    </location>
</feature>
<protein>
    <submittedName>
        <fullName evidence="4">Bridge-like lipid transfer protein family member 3B isoform X1</fullName>
    </submittedName>
</protein>
<feature type="region of interest" description="Disordered" evidence="2">
    <location>
        <begin position="96"/>
        <end position="127"/>
    </location>
</feature>
<organism evidence="3 4">
    <name type="scientific">Musca domestica</name>
    <name type="common">House fly</name>
    <dbReference type="NCBI Taxonomy" id="7370"/>
    <lineage>
        <taxon>Eukaryota</taxon>
        <taxon>Metazoa</taxon>
        <taxon>Ecdysozoa</taxon>
        <taxon>Arthropoda</taxon>
        <taxon>Hexapoda</taxon>
        <taxon>Insecta</taxon>
        <taxon>Pterygota</taxon>
        <taxon>Neoptera</taxon>
        <taxon>Endopterygota</taxon>
        <taxon>Diptera</taxon>
        <taxon>Brachycera</taxon>
        <taxon>Muscomorpha</taxon>
        <taxon>Muscoidea</taxon>
        <taxon>Muscidae</taxon>
        <taxon>Musca</taxon>
    </lineage>
</organism>
<reference evidence="4" key="1">
    <citation type="submission" date="2025-08" db="UniProtKB">
        <authorList>
            <consortium name="RefSeq"/>
        </authorList>
    </citation>
    <scope>IDENTIFICATION</scope>
    <source>
        <strain evidence="4">Aabys</strain>
        <tissue evidence="4">Whole body</tissue>
    </source>
</reference>
<dbReference type="RefSeq" id="XP_058981535.1">
    <property type="nucleotide sequence ID" value="XM_059125552.1"/>
</dbReference>
<feature type="compositionally biased region" description="Polar residues" evidence="2">
    <location>
        <begin position="890"/>
        <end position="918"/>
    </location>
</feature>
<feature type="region of interest" description="Disordered" evidence="2">
    <location>
        <begin position="867"/>
        <end position="944"/>
    </location>
</feature>
<feature type="compositionally biased region" description="Polar residues" evidence="2">
    <location>
        <begin position="641"/>
        <end position="654"/>
    </location>
</feature>
<feature type="compositionally biased region" description="Gly residues" evidence="2">
    <location>
        <begin position="110"/>
        <end position="127"/>
    </location>
</feature>
<evidence type="ECO:0000313" key="4">
    <source>
        <dbReference type="RefSeq" id="XP_058981535.1"/>
    </source>
</evidence>
<evidence type="ECO:0000256" key="1">
    <source>
        <dbReference type="SAM" id="Coils"/>
    </source>
</evidence>
<feature type="compositionally biased region" description="Low complexity" evidence="2">
    <location>
        <begin position="630"/>
        <end position="639"/>
    </location>
</feature>
<proteinExistence type="predicted"/>
<feature type="region of interest" description="Disordered" evidence="2">
    <location>
        <begin position="1021"/>
        <end position="1042"/>
    </location>
</feature>
<gene>
    <name evidence="4" type="primary">LOC101900042</name>
</gene>
<feature type="coiled-coil region" evidence="1">
    <location>
        <begin position="1496"/>
        <end position="1569"/>
    </location>
</feature>
<feature type="region of interest" description="Disordered" evidence="2">
    <location>
        <begin position="630"/>
        <end position="654"/>
    </location>
</feature>
<feature type="compositionally biased region" description="Low complexity" evidence="2">
    <location>
        <begin position="454"/>
        <end position="485"/>
    </location>
</feature>
<dbReference type="Proteomes" id="UP001652621">
    <property type="component" value="Unplaced"/>
</dbReference>
<dbReference type="Pfam" id="PF24917">
    <property type="entry name" value="BLTP3A_B"/>
    <property type="match status" value="3"/>
</dbReference>
<feature type="compositionally biased region" description="Low complexity" evidence="2">
    <location>
        <begin position="1110"/>
        <end position="1119"/>
    </location>
</feature>
<name>A0ABM3V6X1_MUSDO</name>
<feature type="region of interest" description="Disordered" evidence="2">
    <location>
        <begin position="454"/>
        <end position="502"/>
    </location>
</feature>
<evidence type="ECO:0000256" key="2">
    <source>
        <dbReference type="SAM" id="MobiDB-lite"/>
    </source>
</evidence>